<dbReference type="InterPro" id="IPR012908">
    <property type="entry name" value="PGAP1-ab_dom-like"/>
</dbReference>
<evidence type="ECO:0000256" key="1">
    <source>
        <dbReference type="SAM" id="SignalP"/>
    </source>
</evidence>
<accession>A0A147K6U6</accession>
<dbReference type="Pfam" id="PF07819">
    <property type="entry name" value="PGAP1"/>
    <property type="match status" value="1"/>
</dbReference>
<dbReference type="STRING" id="1150625.Q75_11285"/>
<feature type="signal peptide" evidence="1">
    <location>
        <begin position="1"/>
        <end position="22"/>
    </location>
</feature>
<evidence type="ECO:0000313" key="4">
    <source>
        <dbReference type="Proteomes" id="UP000074108"/>
    </source>
</evidence>
<keyword evidence="1" id="KW-0732">Signal</keyword>
<gene>
    <name evidence="3" type="ORF">Q75_11285</name>
</gene>
<dbReference type="GO" id="GO:0016788">
    <property type="term" value="F:hydrolase activity, acting on ester bonds"/>
    <property type="evidence" value="ECO:0007669"/>
    <property type="project" value="InterPro"/>
</dbReference>
<sequence length="509" mass="56316">MKKNWIALLFIIMLAFPTVTEAGSFGKGDDPSGNPGEWYVGTTPNVVAEEKYPILFVHGLNSSSRTWWDGNNMYNTATNNGYETAFIDLFPTKNMWDNGQLLAGKIQDMYRTFGEKIVVVAHSKGGIDTQSALVHYGASPYVERVITLSTPHYGSQLADLAYSNWAGWLVGILGGKNDATYSLQTGYMNYFRSQTDQHPNVNKVPIYTFGGTSWGSFGGSLYWGGLYLRNYGANDGAVTVNSSRLPYATELKVSAWDHSSIKEGSSTFNHFSPYLKESIASFAGAKSTNTSASILPQATLTATLPKLEDEQIGSIVRGGEYKGIKTESFFVEEGVKEITIDWMSDSEFTEVTVKDPNGKEYTYAKDEKEETGVFEGSYHHTITVSAPEAGKWRVTGKGNKKESYLLNISLNSPLNEEFSLELANGDVKVKQEDVNISYKTTVSLNFYKNGKERSKKLKPSKKNEGTYKLPNVGEGVYSMTIEMDGTVDGTPFQRTIVKSVYIDDKGEMY</sequence>
<dbReference type="SUPFAM" id="SSF53474">
    <property type="entry name" value="alpha/beta-Hydrolases"/>
    <property type="match status" value="1"/>
</dbReference>
<evidence type="ECO:0000259" key="2">
    <source>
        <dbReference type="Pfam" id="PF07819"/>
    </source>
</evidence>
<dbReference type="Gene3D" id="3.40.50.1820">
    <property type="entry name" value="alpha/beta hydrolase"/>
    <property type="match status" value="1"/>
</dbReference>
<dbReference type="ESTHER" id="9baci-a0a147k6u6">
    <property type="family name" value="BlEst2-lipase-like"/>
</dbReference>
<dbReference type="AlphaFoldDB" id="A0A147K6U6"/>
<reference evidence="3 4" key="1">
    <citation type="journal article" date="2016" name="Front. Microbiol.">
        <title>Microevolution Analysis of Bacillus coahuilensis Unveils Differences in Phosphorus Acquisition Strategies and Their Regulation.</title>
        <authorList>
            <person name="Gomez-Lunar Z."/>
            <person name="Hernandez-Gonzalez I."/>
            <person name="Rodriguez-Torres M.D."/>
            <person name="Souza V."/>
            <person name="Olmedo-Alvarez G."/>
        </authorList>
    </citation>
    <scope>NUCLEOTIDE SEQUENCE [LARGE SCALE GENOMIC DNA]</scope>
    <source>
        <strain evidence="4">p1.1.43</strain>
    </source>
</reference>
<name>A0A147K6U6_9BACI</name>
<proteinExistence type="predicted"/>
<dbReference type="RefSeq" id="WP_059351408.1">
    <property type="nucleotide sequence ID" value="NZ_LDYG01000033.1"/>
</dbReference>
<keyword evidence="4" id="KW-1185">Reference proteome</keyword>
<evidence type="ECO:0000313" key="3">
    <source>
        <dbReference type="EMBL" id="KUP05761.1"/>
    </source>
</evidence>
<dbReference type="EMBL" id="LDYG01000033">
    <property type="protein sequence ID" value="KUP05761.1"/>
    <property type="molecule type" value="Genomic_DNA"/>
</dbReference>
<feature type="chain" id="PRO_5007549691" description="GPI inositol-deacylase PGAP1-like alpha/beta domain-containing protein" evidence="1">
    <location>
        <begin position="23"/>
        <end position="509"/>
    </location>
</feature>
<dbReference type="InterPro" id="IPR029058">
    <property type="entry name" value="AB_hydrolase_fold"/>
</dbReference>
<organism evidence="3 4">
    <name type="scientific">Bacillus coahuilensis p1.1.43</name>
    <dbReference type="NCBI Taxonomy" id="1150625"/>
    <lineage>
        <taxon>Bacteria</taxon>
        <taxon>Bacillati</taxon>
        <taxon>Bacillota</taxon>
        <taxon>Bacilli</taxon>
        <taxon>Bacillales</taxon>
        <taxon>Bacillaceae</taxon>
        <taxon>Bacillus</taxon>
    </lineage>
</organism>
<feature type="domain" description="GPI inositol-deacylase PGAP1-like alpha/beta" evidence="2">
    <location>
        <begin position="105"/>
        <end position="157"/>
    </location>
</feature>
<dbReference type="OrthoDB" id="9765872at2"/>
<protein>
    <recommendedName>
        <fullName evidence="2">GPI inositol-deacylase PGAP1-like alpha/beta domain-containing protein</fullName>
    </recommendedName>
</protein>
<dbReference type="PATRIC" id="fig|1150625.3.peg.2399"/>
<dbReference type="Proteomes" id="UP000074108">
    <property type="component" value="Unassembled WGS sequence"/>
</dbReference>
<comment type="caution">
    <text evidence="3">The sequence shown here is derived from an EMBL/GenBank/DDBJ whole genome shotgun (WGS) entry which is preliminary data.</text>
</comment>